<feature type="chain" id="PRO_5036115887" evidence="3">
    <location>
        <begin position="18"/>
        <end position="265"/>
    </location>
</feature>
<feature type="compositionally biased region" description="Polar residues" evidence="1">
    <location>
        <begin position="241"/>
        <end position="265"/>
    </location>
</feature>
<dbReference type="Proteomes" id="UP000332933">
    <property type="component" value="Unassembled WGS sequence"/>
</dbReference>
<evidence type="ECO:0000313" key="5">
    <source>
        <dbReference type="EMBL" id="VFT77940.1"/>
    </source>
</evidence>
<protein>
    <submittedName>
        <fullName evidence="5">Aste57867_716 protein</fullName>
    </submittedName>
</protein>
<dbReference type="EMBL" id="CAADRA010000042">
    <property type="protein sequence ID" value="VFT77940.1"/>
    <property type="molecule type" value="Genomic_DNA"/>
</dbReference>
<feature type="compositionally biased region" description="Low complexity" evidence="1">
    <location>
        <begin position="104"/>
        <end position="139"/>
    </location>
</feature>
<dbReference type="AlphaFoldDB" id="A0A485K4C1"/>
<feature type="signal peptide" evidence="3">
    <location>
        <begin position="1"/>
        <end position="17"/>
    </location>
</feature>
<feature type="transmembrane region" description="Helical" evidence="2">
    <location>
        <begin position="189"/>
        <end position="210"/>
    </location>
</feature>
<sequence length="265" mass="27956">MMRLAACFLFLLHSTNAAGTAPTDICTVALCLQDDGTYCDSTKVYCPQYRLNNEDGVLCRNTPSFGAKFCLWMPPTGPPRTLRPSPTEQPVTTPLRTPSPTPRQTPKVVSTTTTNKPTTTAQATTTATPPTTTAVTPSPTTTKVVTTVTPTTTSFLPTTTVKPESIAATTATPASAAESTAASEGGTKWGIYLGLGAGGLVILTAAAVCLMRRQDPADDSDDEASYAKHESSKHAYPDTLSHIQNETQNGVRNTSGRLSHSSVEF</sequence>
<evidence type="ECO:0000313" key="4">
    <source>
        <dbReference type="EMBL" id="KAF0719884.1"/>
    </source>
</evidence>
<feature type="compositionally biased region" description="Basic and acidic residues" evidence="1">
    <location>
        <begin position="225"/>
        <end position="236"/>
    </location>
</feature>
<dbReference type="PANTHER" id="PTHR46155">
    <property type="entry name" value="BIFUNCTIONAL INHIBITOR/LIPID-TRANSFER PROTEIN/SEED STORAGE 2S ALBUMIN SUPERFAMILY PROTEIN"/>
    <property type="match status" value="1"/>
</dbReference>
<evidence type="ECO:0000313" key="6">
    <source>
        <dbReference type="Proteomes" id="UP000332933"/>
    </source>
</evidence>
<accession>A0A485K4C1</accession>
<keyword evidence="2" id="KW-0812">Transmembrane</keyword>
<keyword evidence="6" id="KW-1185">Reference proteome</keyword>
<evidence type="ECO:0000256" key="3">
    <source>
        <dbReference type="SAM" id="SignalP"/>
    </source>
</evidence>
<reference evidence="5 6" key="1">
    <citation type="submission" date="2019-03" db="EMBL/GenBank/DDBJ databases">
        <authorList>
            <person name="Gaulin E."/>
            <person name="Dumas B."/>
        </authorList>
    </citation>
    <scope>NUCLEOTIDE SEQUENCE [LARGE SCALE GENOMIC DNA]</scope>
    <source>
        <strain evidence="5">CBS 568.67</strain>
    </source>
</reference>
<gene>
    <name evidence="5" type="primary">Aste57867_716</name>
    <name evidence="4" type="ORF">As57867_000715</name>
    <name evidence="5" type="ORF">ASTE57867_716</name>
</gene>
<reference evidence="4" key="2">
    <citation type="submission" date="2019-06" db="EMBL/GenBank/DDBJ databases">
        <title>Genomics analysis of Aphanomyces spp. identifies a new class of oomycete effector associated with host adaptation.</title>
        <authorList>
            <person name="Gaulin E."/>
        </authorList>
    </citation>
    <scope>NUCLEOTIDE SEQUENCE</scope>
    <source>
        <strain evidence="4">CBS 578.67</strain>
    </source>
</reference>
<organism evidence="5 6">
    <name type="scientific">Aphanomyces stellatus</name>
    <dbReference type="NCBI Taxonomy" id="120398"/>
    <lineage>
        <taxon>Eukaryota</taxon>
        <taxon>Sar</taxon>
        <taxon>Stramenopiles</taxon>
        <taxon>Oomycota</taxon>
        <taxon>Saprolegniomycetes</taxon>
        <taxon>Saprolegniales</taxon>
        <taxon>Verrucalvaceae</taxon>
        <taxon>Aphanomyces</taxon>
    </lineage>
</organism>
<feature type="region of interest" description="Disordered" evidence="1">
    <location>
        <begin position="78"/>
        <end position="139"/>
    </location>
</feature>
<proteinExistence type="predicted"/>
<name>A0A485K4C1_9STRA</name>
<evidence type="ECO:0000256" key="1">
    <source>
        <dbReference type="SAM" id="MobiDB-lite"/>
    </source>
</evidence>
<keyword evidence="2" id="KW-1133">Transmembrane helix</keyword>
<keyword evidence="2" id="KW-0472">Membrane</keyword>
<feature type="region of interest" description="Disordered" evidence="1">
    <location>
        <begin position="216"/>
        <end position="265"/>
    </location>
</feature>
<keyword evidence="3" id="KW-0732">Signal</keyword>
<evidence type="ECO:0000256" key="2">
    <source>
        <dbReference type="SAM" id="Phobius"/>
    </source>
</evidence>
<dbReference type="EMBL" id="VJMH01000042">
    <property type="protein sequence ID" value="KAF0719884.1"/>
    <property type="molecule type" value="Genomic_DNA"/>
</dbReference>